<reference evidence="2 3" key="1">
    <citation type="submission" date="2018-01" db="EMBL/GenBank/DDBJ databases">
        <title>Draft genome sequence of Salinispora sp. 13K206.</title>
        <authorList>
            <person name="Sahin N."/>
            <person name="Saygin H."/>
            <person name="Ay H."/>
        </authorList>
    </citation>
    <scope>NUCLEOTIDE SEQUENCE [LARGE SCALE GENOMIC DNA]</scope>
    <source>
        <strain evidence="2 3">13K206</strain>
    </source>
</reference>
<dbReference type="EMBL" id="POUB01000006">
    <property type="protein sequence ID" value="PZG02616.1"/>
    <property type="molecule type" value="Genomic_DNA"/>
</dbReference>
<dbReference type="OrthoDB" id="9851299at2"/>
<dbReference type="Proteomes" id="UP000248749">
    <property type="component" value="Unassembled WGS sequence"/>
</dbReference>
<accession>A0A2W2CSX9</accession>
<comment type="caution">
    <text evidence="2">The sequence shown here is derived from an EMBL/GenBank/DDBJ whole genome shotgun (WGS) entry which is preliminary data.</text>
</comment>
<gene>
    <name evidence="2" type="ORF">C1I99_01860</name>
</gene>
<proteinExistence type="predicted"/>
<evidence type="ECO:0000313" key="2">
    <source>
        <dbReference type="EMBL" id="PZG02616.1"/>
    </source>
</evidence>
<organism evidence="2 3">
    <name type="scientific">Micromonospora deserti</name>
    <dbReference type="NCBI Taxonomy" id="2070366"/>
    <lineage>
        <taxon>Bacteria</taxon>
        <taxon>Bacillati</taxon>
        <taxon>Actinomycetota</taxon>
        <taxon>Actinomycetes</taxon>
        <taxon>Micromonosporales</taxon>
        <taxon>Micromonosporaceae</taxon>
        <taxon>Micromonospora</taxon>
    </lineage>
</organism>
<keyword evidence="1" id="KW-0472">Membrane</keyword>
<protein>
    <submittedName>
        <fullName evidence="2">Uncharacterized protein</fullName>
    </submittedName>
</protein>
<dbReference type="AlphaFoldDB" id="A0A2W2CSX9"/>
<keyword evidence="3" id="KW-1185">Reference proteome</keyword>
<keyword evidence="1" id="KW-1133">Transmembrane helix</keyword>
<feature type="transmembrane region" description="Helical" evidence="1">
    <location>
        <begin position="54"/>
        <end position="73"/>
    </location>
</feature>
<sequence length="111" mass="11994">MSANGELTDGQRSYLRGLPLYPWAMWSRRGFVGVIAFMFTVAVTGQGGEPVLPAFLLLLPLAVLDSVATLLLLNQMRQVLGVRGLVERAHLSGAVNAVIFRDALLGTRTVN</sequence>
<feature type="transmembrane region" description="Helical" evidence="1">
    <location>
        <begin position="30"/>
        <end position="48"/>
    </location>
</feature>
<keyword evidence="1" id="KW-0812">Transmembrane</keyword>
<dbReference type="RefSeq" id="WP_111132400.1">
    <property type="nucleotide sequence ID" value="NZ_POUB01000006.1"/>
</dbReference>
<name>A0A2W2CSX9_9ACTN</name>
<evidence type="ECO:0000313" key="3">
    <source>
        <dbReference type="Proteomes" id="UP000248749"/>
    </source>
</evidence>
<evidence type="ECO:0000256" key="1">
    <source>
        <dbReference type="SAM" id="Phobius"/>
    </source>
</evidence>